<gene>
    <name evidence="2" type="primary">AVEN_163197_1</name>
    <name evidence="2" type="ORF">CEXT_48961</name>
</gene>
<dbReference type="EMBL" id="BPLR01016368">
    <property type="protein sequence ID" value="GIY83323.1"/>
    <property type="molecule type" value="Genomic_DNA"/>
</dbReference>
<feature type="chain" id="PRO_5043865003" description="TIL domain-containing protein" evidence="1">
    <location>
        <begin position="20"/>
        <end position="102"/>
    </location>
</feature>
<protein>
    <recommendedName>
        <fullName evidence="4">TIL domain-containing protein</fullName>
    </recommendedName>
</protein>
<dbReference type="AlphaFoldDB" id="A0AAV4WLX8"/>
<evidence type="ECO:0000313" key="3">
    <source>
        <dbReference type="Proteomes" id="UP001054945"/>
    </source>
</evidence>
<accession>A0AAV4WLX8</accession>
<feature type="signal peptide" evidence="1">
    <location>
        <begin position="1"/>
        <end position="19"/>
    </location>
</feature>
<organism evidence="2 3">
    <name type="scientific">Caerostris extrusa</name>
    <name type="common">Bark spider</name>
    <name type="synonym">Caerostris bankana</name>
    <dbReference type="NCBI Taxonomy" id="172846"/>
    <lineage>
        <taxon>Eukaryota</taxon>
        <taxon>Metazoa</taxon>
        <taxon>Ecdysozoa</taxon>
        <taxon>Arthropoda</taxon>
        <taxon>Chelicerata</taxon>
        <taxon>Arachnida</taxon>
        <taxon>Araneae</taxon>
        <taxon>Araneomorphae</taxon>
        <taxon>Entelegynae</taxon>
        <taxon>Araneoidea</taxon>
        <taxon>Araneidae</taxon>
        <taxon>Caerostris</taxon>
    </lineage>
</organism>
<evidence type="ECO:0000313" key="2">
    <source>
        <dbReference type="EMBL" id="GIY83323.1"/>
    </source>
</evidence>
<dbReference type="SUPFAM" id="SSF57567">
    <property type="entry name" value="Serine protease inhibitors"/>
    <property type="match status" value="1"/>
</dbReference>
<name>A0AAV4WLX8_CAEEX</name>
<reference evidence="2 3" key="1">
    <citation type="submission" date="2021-06" db="EMBL/GenBank/DDBJ databases">
        <title>Caerostris extrusa draft genome.</title>
        <authorList>
            <person name="Kono N."/>
            <person name="Arakawa K."/>
        </authorList>
    </citation>
    <scope>NUCLEOTIDE SEQUENCE [LARGE SCALE GENOMIC DNA]</scope>
</reference>
<dbReference type="InterPro" id="IPR036084">
    <property type="entry name" value="Ser_inhib-like_sf"/>
</dbReference>
<proteinExistence type="predicted"/>
<sequence length="102" mass="11428">MKFVILLCAVVLATNLVAAKVQYKNPDSIDYDFYEKFEKQHGIDVECKGNRTFAQFADCEHRCDFTPSDDCAGAVFVGCSCQKGYISVDKSRNQCVKPEDCP</sequence>
<dbReference type="Proteomes" id="UP001054945">
    <property type="component" value="Unassembled WGS sequence"/>
</dbReference>
<keyword evidence="3" id="KW-1185">Reference proteome</keyword>
<comment type="caution">
    <text evidence="2">The sequence shown here is derived from an EMBL/GenBank/DDBJ whole genome shotgun (WGS) entry which is preliminary data.</text>
</comment>
<dbReference type="Gene3D" id="2.10.25.10">
    <property type="entry name" value="Laminin"/>
    <property type="match status" value="1"/>
</dbReference>
<keyword evidence="1" id="KW-0732">Signal</keyword>
<evidence type="ECO:0008006" key="4">
    <source>
        <dbReference type="Google" id="ProtNLM"/>
    </source>
</evidence>
<evidence type="ECO:0000256" key="1">
    <source>
        <dbReference type="SAM" id="SignalP"/>
    </source>
</evidence>